<dbReference type="Proteomes" id="UP000019277">
    <property type="component" value="Unassembled WGS sequence"/>
</dbReference>
<keyword evidence="11" id="KW-1185">Reference proteome</keyword>
<dbReference type="SUPFAM" id="SSF55874">
    <property type="entry name" value="ATPase domain of HSP90 chaperone/DNA topoisomerase II/histidine kinase"/>
    <property type="match status" value="1"/>
</dbReference>
<keyword evidence="7" id="KW-0902">Two-component regulatory system</keyword>
<protein>
    <recommendedName>
        <fullName evidence="3">histidine kinase</fullName>
        <ecNumber evidence="3">2.7.13.3</ecNumber>
    </recommendedName>
</protein>
<accession>W7IIS0</accession>
<sequence>MTAGGKPTSLLRLTLSGGQSVFQLRQCGREVAAAVGLEFQDRIRVATALSDLGRILLTGEVPLVVEFEVTDHALRVRLRTAAKGNEADQPGWKTAQRLLDEFAAEEADLALTITVTKNLPPGAPALSGKQLTRLREVVDALTGREAADELRTQNEELLATLDALEAKRRELVHVNEELEETNRGVMALYSQLTEELEETNRGVVALYAELDNKTIELNRASTAKNRFWSNVSHEVRTPVNAIVGLARLLLGPGADPLTDDQRRQLELVERSGAGLLALVNELLDVAKAESGRLVPVLAPVDPRLLFAQVRDMFVATATSGVDLVFVEAPAATLVTDEKLLVHILRNLVSNSLKFTERGSVRVAVEVDAGGDWVFRVTDTGIGIDAEHLDHVFEEFHQVPNPLQARSPGTGLGLPYARTLAQVLGGSLELSSQAGVGTEVTVRLPSPEPLPDVGTVLVVTDDDTLRGRLTSVVAALGDGPCVPVAPADLAAAVTSERPGLVVLDLAPPEADALLDALVAAGIAVVALSAAEAVPSDDGEEAPVATLHKSRLSTDSVREAIRRALADL</sequence>
<dbReference type="PANTHER" id="PTHR43711">
    <property type="entry name" value="TWO-COMPONENT HISTIDINE KINASE"/>
    <property type="match status" value="1"/>
</dbReference>
<dbReference type="SMART" id="SM00387">
    <property type="entry name" value="HATPase_c"/>
    <property type="match status" value="1"/>
</dbReference>
<feature type="coiled-coil region" evidence="8">
    <location>
        <begin position="147"/>
        <end position="195"/>
    </location>
</feature>
<evidence type="ECO:0000256" key="1">
    <source>
        <dbReference type="ARBA" id="ARBA00000085"/>
    </source>
</evidence>
<organism evidence="10 11">
    <name type="scientific">Actinokineospora spheciospongiae</name>
    <dbReference type="NCBI Taxonomy" id="909613"/>
    <lineage>
        <taxon>Bacteria</taxon>
        <taxon>Bacillati</taxon>
        <taxon>Actinomycetota</taxon>
        <taxon>Actinomycetes</taxon>
        <taxon>Pseudonocardiales</taxon>
        <taxon>Pseudonocardiaceae</taxon>
        <taxon>Actinokineospora</taxon>
    </lineage>
</organism>
<dbReference type="Gene3D" id="1.10.287.130">
    <property type="match status" value="1"/>
</dbReference>
<evidence type="ECO:0000256" key="2">
    <source>
        <dbReference type="ARBA" id="ARBA00004236"/>
    </source>
</evidence>
<evidence type="ECO:0000256" key="8">
    <source>
        <dbReference type="SAM" id="Coils"/>
    </source>
</evidence>
<dbReference type="InterPro" id="IPR003661">
    <property type="entry name" value="HisK_dim/P_dom"/>
</dbReference>
<dbReference type="PROSITE" id="PS50109">
    <property type="entry name" value="HIS_KIN"/>
    <property type="match status" value="1"/>
</dbReference>
<dbReference type="PRINTS" id="PR00344">
    <property type="entry name" value="BCTRLSENSOR"/>
</dbReference>
<evidence type="ECO:0000256" key="5">
    <source>
        <dbReference type="ARBA" id="ARBA00022679"/>
    </source>
</evidence>
<comment type="catalytic activity">
    <reaction evidence="1">
        <text>ATP + protein L-histidine = ADP + protein N-phospho-L-histidine.</text>
        <dbReference type="EC" id="2.7.13.3"/>
    </reaction>
</comment>
<dbReference type="EC" id="2.7.13.3" evidence="3"/>
<dbReference type="SUPFAM" id="SSF47384">
    <property type="entry name" value="Homodimeric domain of signal transducing histidine kinase"/>
    <property type="match status" value="1"/>
</dbReference>
<keyword evidence="6" id="KW-0418">Kinase</keyword>
<dbReference type="GO" id="GO:0005886">
    <property type="term" value="C:plasma membrane"/>
    <property type="evidence" value="ECO:0007669"/>
    <property type="project" value="UniProtKB-SubCell"/>
</dbReference>
<dbReference type="eggNOG" id="COG4251">
    <property type="taxonomic scope" value="Bacteria"/>
</dbReference>
<gene>
    <name evidence="10" type="ORF">UO65_4059</name>
</gene>
<comment type="caution">
    <text evidence="10">The sequence shown here is derived from an EMBL/GenBank/DDBJ whole genome shotgun (WGS) entry which is preliminary data.</text>
</comment>
<comment type="subcellular location">
    <subcellularLocation>
        <location evidence="2">Cell membrane</location>
    </subcellularLocation>
</comment>
<dbReference type="EMBL" id="AYXG01000148">
    <property type="protein sequence ID" value="EWC60635.1"/>
    <property type="molecule type" value="Genomic_DNA"/>
</dbReference>
<keyword evidence="8" id="KW-0175">Coiled coil</keyword>
<dbReference type="Gene3D" id="3.30.565.10">
    <property type="entry name" value="Histidine kinase-like ATPase, C-terminal domain"/>
    <property type="match status" value="1"/>
</dbReference>
<keyword evidence="4" id="KW-0597">Phosphoprotein</keyword>
<dbReference type="PANTHER" id="PTHR43711:SF31">
    <property type="entry name" value="HISTIDINE KINASE"/>
    <property type="match status" value="1"/>
</dbReference>
<evidence type="ECO:0000256" key="6">
    <source>
        <dbReference type="ARBA" id="ARBA00022777"/>
    </source>
</evidence>
<dbReference type="InterPro" id="IPR003594">
    <property type="entry name" value="HATPase_dom"/>
</dbReference>
<dbReference type="AlphaFoldDB" id="W7IIS0"/>
<proteinExistence type="predicted"/>
<dbReference type="PATRIC" id="fig|909613.9.peg.4060"/>
<dbReference type="InterPro" id="IPR036890">
    <property type="entry name" value="HATPase_C_sf"/>
</dbReference>
<dbReference type="InterPro" id="IPR005467">
    <property type="entry name" value="His_kinase_dom"/>
</dbReference>
<dbReference type="Pfam" id="PF00512">
    <property type="entry name" value="HisKA"/>
    <property type="match status" value="1"/>
</dbReference>
<dbReference type="SMART" id="SM00388">
    <property type="entry name" value="HisKA"/>
    <property type="match status" value="1"/>
</dbReference>
<evidence type="ECO:0000256" key="7">
    <source>
        <dbReference type="ARBA" id="ARBA00023012"/>
    </source>
</evidence>
<reference evidence="10 11" key="1">
    <citation type="journal article" date="2014" name="Genome Announc.">
        <title>Draft Genome Sequence of the Antitrypanosomally Active Sponge-Associated Bacterium Actinokineospora sp. Strain EG49.</title>
        <authorList>
            <person name="Harjes J."/>
            <person name="Ryu T."/>
            <person name="Abdelmohsen U.R."/>
            <person name="Moitinho-Silva L."/>
            <person name="Horn H."/>
            <person name="Ravasi T."/>
            <person name="Hentschel U."/>
        </authorList>
    </citation>
    <scope>NUCLEOTIDE SEQUENCE [LARGE SCALE GENOMIC DNA]</scope>
    <source>
        <strain evidence="10 11">EG49</strain>
    </source>
</reference>
<dbReference type="Pfam" id="PF02518">
    <property type="entry name" value="HATPase_c"/>
    <property type="match status" value="1"/>
</dbReference>
<dbReference type="InterPro" id="IPR036097">
    <property type="entry name" value="HisK_dim/P_sf"/>
</dbReference>
<evidence type="ECO:0000259" key="9">
    <source>
        <dbReference type="PROSITE" id="PS50109"/>
    </source>
</evidence>
<dbReference type="STRING" id="909613.UO65_4059"/>
<evidence type="ECO:0000256" key="3">
    <source>
        <dbReference type="ARBA" id="ARBA00012438"/>
    </source>
</evidence>
<evidence type="ECO:0000256" key="4">
    <source>
        <dbReference type="ARBA" id="ARBA00022553"/>
    </source>
</evidence>
<evidence type="ECO:0000313" key="11">
    <source>
        <dbReference type="Proteomes" id="UP000019277"/>
    </source>
</evidence>
<dbReference type="CDD" id="cd00082">
    <property type="entry name" value="HisKA"/>
    <property type="match status" value="1"/>
</dbReference>
<dbReference type="InterPro" id="IPR050736">
    <property type="entry name" value="Sensor_HK_Regulatory"/>
</dbReference>
<name>W7IIS0_9PSEU</name>
<evidence type="ECO:0000313" key="10">
    <source>
        <dbReference type="EMBL" id="EWC60635.1"/>
    </source>
</evidence>
<dbReference type="InterPro" id="IPR004358">
    <property type="entry name" value="Sig_transdc_His_kin-like_C"/>
</dbReference>
<dbReference type="GO" id="GO:0000155">
    <property type="term" value="F:phosphorelay sensor kinase activity"/>
    <property type="evidence" value="ECO:0007669"/>
    <property type="project" value="InterPro"/>
</dbReference>
<keyword evidence="5" id="KW-0808">Transferase</keyword>
<feature type="domain" description="Histidine kinase" evidence="9">
    <location>
        <begin position="230"/>
        <end position="447"/>
    </location>
</feature>
<dbReference type="RefSeq" id="WP_035284823.1">
    <property type="nucleotide sequence ID" value="NZ_AYXG01000148.1"/>
</dbReference>